<dbReference type="STRING" id="760192.Halhy_0289"/>
<gene>
    <name evidence="5" type="ordered locus">Halhy_0289</name>
</gene>
<dbReference type="SUPFAM" id="SSF53167">
    <property type="entry name" value="Purine and uridine phosphorylases"/>
    <property type="match status" value="1"/>
</dbReference>
<sequence length="295" mass="32536">MQALADTELIITPAGKIYHLDLHPDELADTVITVGDPARVEAISKHFERIESRTSHREFVTHTGYVGKKRLTVLSTGIGPDNIDICLNELDALANIDFKTRIPKPHPRQLNIIRLGTSGALQQDIKPGSLIVSRYGLGLDNLLHFYQYQPNLAEAELMDAVLDMEKYVEKFPVRPYACEGSGALADLLSAGGIEQGITITCPGFYAPQARSLRTHARMSIQTLDAWSKLSYKGVRLTNFEMETSAIFGLARLLGHRAVSCNVILGNRLNGDFTDDPAGIVERMIELMLPRIAGLE</sequence>
<comment type="catalytic activity">
    <reaction evidence="3">
        <text>uridine + phosphate = alpha-D-ribose 1-phosphate + uracil</text>
        <dbReference type="Rhea" id="RHEA:24388"/>
        <dbReference type="ChEBI" id="CHEBI:16704"/>
        <dbReference type="ChEBI" id="CHEBI:17568"/>
        <dbReference type="ChEBI" id="CHEBI:43474"/>
        <dbReference type="ChEBI" id="CHEBI:57720"/>
        <dbReference type="EC" id="2.4.2.3"/>
    </reaction>
</comment>
<dbReference type="GO" id="GO:0005829">
    <property type="term" value="C:cytosol"/>
    <property type="evidence" value="ECO:0007669"/>
    <property type="project" value="TreeGrafter"/>
</dbReference>
<accession>F4KW03</accession>
<dbReference type="KEGG" id="hhy:Halhy_0289"/>
<reference key="2">
    <citation type="submission" date="2011-04" db="EMBL/GenBank/DDBJ databases">
        <title>Complete sequence of chromosome of Haliscomenobacter hydrossis DSM 1100.</title>
        <authorList>
            <consortium name="US DOE Joint Genome Institute (JGI-PGF)"/>
            <person name="Lucas S."/>
            <person name="Han J."/>
            <person name="Lapidus A."/>
            <person name="Bruce D."/>
            <person name="Goodwin L."/>
            <person name="Pitluck S."/>
            <person name="Peters L."/>
            <person name="Kyrpides N."/>
            <person name="Mavromatis K."/>
            <person name="Ivanova N."/>
            <person name="Ovchinnikova G."/>
            <person name="Pagani I."/>
            <person name="Daligault H."/>
            <person name="Detter J.C."/>
            <person name="Han C."/>
            <person name="Land M."/>
            <person name="Hauser L."/>
            <person name="Markowitz V."/>
            <person name="Cheng J.-F."/>
            <person name="Hugenholtz P."/>
            <person name="Woyke T."/>
            <person name="Wu D."/>
            <person name="Verbarg S."/>
            <person name="Frueling A."/>
            <person name="Brambilla E."/>
            <person name="Klenk H.-P."/>
            <person name="Eisen J.A."/>
        </authorList>
    </citation>
    <scope>NUCLEOTIDE SEQUENCE</scope>
    <source>
        <strain>DSM 1100</strain>
    </source>
</reference>
<evidence type="ECO:0000313" key="5">
    <source>
        <dbReference type="EMBL" id="AEE48201.1"/>
    </source>
</evidence>
<dbReference type="InterPro" id="IPR035994">
    <property type="entry name" value="Nucleoside_phosphorylase_sf"/>
</dbReference>
<dbReference type="GO" id="GO:0004850">
    <property type="term" value="F:uridine phosphorylase activity"/>
    <property type="evidence" value="ECO:0007669"/>
    <property type="project" value="UniProtKB-EC"/>
</dbReference>
<name>F4KW03_HALH1</name>
<evidence type="ECO:0000256" key="2">
    <source>
        <dbReference type="ARBA" id="ARBA00021980"/>
    </source>
</evidence>
<dbReference type="CDD" id="cd00436">
    <property type="entry name" value="UP_TbUP-like"/>
    <property type="match status" value="1"/>
</dbReference>
<dbReference type="InterPro" id="IPR000845">
    <property type="entry name" value="Nucleoside_phosphorylase_d"/>
</dbReference>
<evidence type="ECO:0000259" key="4">
    <source>
        <dbReference type="Pfam" id="PF01048"/>
    </source>
</evidence>
<evidence type="ECO:0000313" key="6">
    <source>
        <dbReference type="Proteomes" id="UP000008461"/>
    </source>
</evidence>
<dbReference type="eggNOG" id="COG2820">
    <property type="taxonomic scope" value="Bacteria"/>
</dbReference>
<dbReference type="OrthoDB" id="9772602at2"/>
<dbReference type="GO" id="GO:0009116">
    <property type="term" value="P:nucleoside metabolic process"/>
    <property type="evidence" value="ECO:0007669"/>
    <property type="project" value="InterPro"/>
</dbReference>
<dbReference type="Pfam" id="PF01048">
    <property type="entry name" value="PNP_UDP_1"/>
    <property type="match status" value="1"/>
</dbReference>
<dbReference type="Proteomes" id="UP000008461">
    <property type="component" value="Chromosome"/>
</dbReference>
<dbReference type="HOGENOM" id="CLU_075954_0_0_10"/>
<dbReference type="EC" id="2.4.2.3" evidence="1"/>
<dbReference type="RefSeq" id="WP_013762765.1">
    <property type="nucleotide sequence ID" value="NC_015510.1"/>
</dbReference>
<proteinExistence type="predicted"/>
<organism evidence="5 6">
    <name type="scientific">Haliscomenobacter hydrossis (strain ATCC 27775 / DSM 1100 / LMG 10767 / O)</name>
    <dbReference type="NCBI Taxonomy" id="760192"/>
    <lineage>
        <taxon>Bacteria</taxon>
        <taxon>Pseudomonadati</taxon>
        <taxon>Bacteroidota</taxon>
        <taxon>Saprospiria</taxon>
        <taxon>Saprospirales</taxon>
        <taxon>Haliscomenobacteraceae</taxon>
        <taxon>Haliscomenobacter</taxon>
    </lineage>
</organism>
<keyword evidence="6" id="KW-1185">Reference proteome</keyword>
<evidence type="ECO:0000256" key="3">
    <source>
        <dbReference type="ARBA" id="ARBA00048447"/>
    </source>
</evidence>
<dbReference type="PANTHER" id="PTHR43691:SF11">
    <property type="entry name" value="FI09636P-RELATED"/>
    <property type="match status" value="1"/>
</dbReference>
<dbReference type="AlphaFoldDB" id="F4KW03"/>
<evidence type="ECO:0000256" key="1">
    <source>
        <dbReference type="ARBA" id="ARBA00011888"/>
    </source>
</evidence>
<protein>
    <recommendedName>
        <fullName evidence="2">Uridine phosphorylase</fullName>
        <ecNumber evidence="1">2.4.2.3</ecNumber>
    </recommendedName>
</protein>
<reference evidence="5 6" key="1">
    <citation type="journal article" date="2011" name="Stand. Genomic Sci.">
        <title>Complete genome sequence of Haliscomenobacter hydrossis type strain (O).</title>
        <authorList>
            <consortium name="US DOE Joint Genome Institute (JGI-PGF)"/>
            <person name="Daligault H."/>
            <person name="Lapidus A."/>
            <person name="Zeytun A."/>
            <person name="Nolan M."/>
            <person name="Lucas S."/>
            <person name="Del Rio T.G."/>
            <person name="Tice H."/>
            <person name="Cheng J.F."/>
            <person name="Tapia R."/>
            <person name="Han C."/>
            <person name="Goodwin L."/>
            <person name="Pitluck S."/>
            <person name="Liolios K."/>
            <person name="Pagani I."/>
            <person name="Ivanova N."/>
            <person name="Huntemann M."/>
            <person name="Mavromatis K."/>
            <person name="Mikhailova N."/>
            <person name="Pati A."/>
            <person name="Chen A."/>
            <person name="Palaniappan K."/>
            <person name="Land M."/>
            <person name="Hauser L."/>
            <person name="Brambilla E.M."/>
            <person name="Rohde M."/>
            <person name="Verbarg S."/>
            <person name="Goker M."/>
            <person name="Bristow J."/>
            <person name="Eisen J.A."/>
            <person name="Markowitz V."/>
            <person name="Hugenholtz P."/>
            <person name="Kyrpides N.C."/>
            <person name="Klenk H.P."/>
            <person name="Woyke T."/>
        </authorList>
    </citation>
    <scope>NUCLEOTIDE SEQUENCE [LARGE SCALE GENOMIC DNA]</scope>
    <source>
        <strain evidence="6">ATCC 27775 / DSM 1100 / LMG 10767 / O</strain>
    </source>
</reference>
<feature type="domain" description="Nucleoside phosphorylase" evidence="4">
    <location>
        <begin position="31"/>
        <end position="266"/>
    </location>
</feature>
<dbReference type="Gene3D" id="3.40.50.1580">
    <property type="entry name" value="Nucleoside phosphorylase domain"/>
    <property type="match status" value="1"/>
</dbReference>
<dbReference type="PANTHER" id="PTHR43691">
    <property type="entry name" value="URIDINE PHOSPHORYLASE"/>
    <property type="match status" value="1"/>
</dbReference>
<dbReference type="EMBL" id="CP002691">
    <property type="protein sequence ID" value="AEE48201.1"/>
    <property type="molecule type" value="Genomic_DNA"/>
</dbReference>